<keyword evidence="7 12" id="KW-0560">Oxidoreductase</keyword>
<comment type="similarity">
    <text evidence="2 12">Belongs to the fatty acid desaturase type 1 family.</text>
</comment>
<keyword evidence="4 12" id="KW-0812">Transmembrane</keyword>
<dbReference type="PANTHER" id="PTHR11351">
    <property type="entry name" value="ACYL-COA DESATURASE"/>
    <property type="match status" value="1"/>
</dbReference>
<protein>
    <recommendedName>
        <fullName evidence="13">Fatty acid desaturase domain-containing protein</fullName>
    </recommendedName>
</protein>
<evidence type="ECO:0000256" key="1">
    <source>
        <dbReference type="ARBA" id="ARBA00004141"/>
    </source>
</evidence>
<evidence type="ECO:0000256" key="12">
    <source>
        <dbReference type="RuleBase" id="RU000581"/>
    </source>
</evidence>
<evidence type="ECO:0000256" key="5">
    <source>
        <dbReference type="ARBA" id="ARBA00022832"/>
    </source>
</evidence>
<evidence type="ECO:0000313" key="15">
    <source>
        <dbReference type="Proteomes" id="UP000013827"/>
    </source>
</evidence>
<sequence length="272" mass="29676">MDLKRFVVACAYRAGSPPFPVKSTLPPVLLSFHAATLYAAGSLLVAPPSAAHVAGGAGMYALLTFGITGGHHRYFSHRSYRTSRPFQFAIALLGSLAWQRGPIWWSSHHNHHHLHSDTGRDPHSPVTGSWLWSHMGWYWASAEHDPPLDKFARTWRSFPELAALDKLHFAPGLLLAASLYAYGGGGALLWGFVVPVTCCWNSIFAIGSLCHGDLGGGTRRFETGGADTSTNVWWGLAAHELDATYAALRALETLGLVWDLKFISSWSPNESL</sequence>
<reference evidence="14" key="2">
    <citation type="submission" date="2024-10" db="UniProtKB">
        <authorList>
            <consortium name="EnsemblProtists"/>
        </authorList>
    </citation>
    <scope>IDENTIFICATION</scope>
</reference>
<dbReference type="GO" id="GO:0016717">
    <property type="term" value="F:oxidoreductase activity, acting on paired donors, with oxidation of a pair of donors resulting in the reduction of molecular oxygen to two molecules of water"/>
    <property type="evidence" value="ECO:0007669"/>
    <property type="project" value="InterPro"/>
</dbReference>
<dbReference type="HOGENOM" id="CLU_1024617_0_0_1"/>
<evidence type="ECO:0000313" key="14">
    <source>
        <dbReference type="EnsemblProtists" id="EOD27045"/>
    </source>
</evidence>
<dbReference type="InterPro" id="IPR005804">
    <property type="entry name" value="FA_desaturase_dom"/>
</dbReference>
<keyword evidence="5" id="KW-0276">Fatty acid metabolism</keyword>
<keyword evidence="3 12" id="KW-0444">Lipid biosynthesis</keyword>
<dbReference type="EnsemblProtists" id="EOD27045">
    <property type="protein sequence ID" value="EOD27045"/>
    <property type="gene ID" value="EMIHUDRAFT_236135"/>
</dbReference>
<evidence type="ECO:0000256" key="10">
    <source>
        <dbReference type="ARBA" id="ARBA00023136"/>
    </source>
</evidence>
<dbReference type="GO" id="GO:0006633">
    <property type="term" value="P:fatty acid biosynthetic process"/>
    <property type="evidence" value="ECO:0007669"/>
    <property type="project" value="UniProtKB-KW"/>
</dbReference>
<dbReference type="eggNOG" id="KOG1600">
    <property type="taxonomic scope" value="Eukaryota"/>
</dbReference>
<dbReference type="PANTHER" id="PTHR11351:SF31">
    <property type="entry name" value="DESATURASE 1, ISOFORM A-RELATED"/>
    <property type="match status" value="1"/>
</dbReference>
<reference evidence="15" key="1">
    <citation type="journal article" date="2013" name="Nature">
        <title>Pan genome of the phytoplankton Emiliania underpins its global distribution.</title>
        <authorList>
            <person name="Read B.A."/>
            <person name="Kegel J."/>
            <person name="Klute M.J."/>
            <person name="Kuo A."/>
            <person name="Lefebvre S.C."/>
            <person name="Maumus F."/>
            <person name="Mayer C."/>
            <person name="Miller J."/>
            <person name="Monier A."/>
            <person name="Salamov A."/>
            <person name="Young J."/>
            <person name="Aguilar M."/>
            <person name="Claverie J.M."/>
            <person name="Frickenhaus S."/>
            <person name="Gonzalez K."/>
            <person name="Herman E.K."/>
            <person name="Lin Y.C."/>
            <person name="Napier J."/>
            <person name="Ogata H."/>
            <person name="Sarno A.F."/>
            <person name="Shmutz J."/>
            <person name="Schroeder D."/>
            <person name="de Vargas C."/>
            <person name="Verret F."/>
            <person name="von Dassow P."/>
            <person name="Valentin K."/>
            <person name="Van de Peer Y."/>
            <person name="Wheeler G."/>
            <person name="Dacks J.B."/>
            <person name="Delwiche C.F."/>
            <person name="Dyhrman S.T."/>
            <person name="Glockner G."/>
            <person name="John U."/>
            <person name="Richards T."/>
            <person name="Worden A.Z."/>
            <person name="Zhang X."/>
            <person name="Grigoriev I.V."/>
            <person name="Allen A.E."/>
            <person name="Bidle K."/>
            <person name="Borodovsky M."/>
            <person name="Bowler C."/>
            <person name="Brownlee C."/>
            <person name="Cock J.M."/>
            <person name="Elias M."/>
            <person name="Gladyshev V.N."/>
            <person name="Groth M."/>
            <person name="Guda C."/>
            <person name="Hadaegh A."/>
            <person name="Iglesias-Rodriguez M.D."/>
            <person name="Jenkins J."/>
            <person name="Jones B.M."/>
            <person name="Lawson T."/>
            <person name="Leese F."/>
            <person name="Lindquist E."/>
            <person name="Lobanov A."/>
            <person name="Lomsadze A."/>
            <person name="Malik S.B."/>
            <person name="Marsh M.E."/>
            <person name="Mackinder L."/>
            <person name="Mock T."/>
            <person name="Mueller-Roeber B."/>
            <person name="Pagarete A."/>
            <person name="Parker M."/>
            <person name="Probert I."/>
            <person name="Quesneville H."/>
            <person name="Raines C."/>
            <person name="Rensing S.A."/>
            <person name="Riano-Pachon D.M."/>
            <person name="Richier S."/>
            <person name="Rokitta S."/>
            <person name="Shiraiwa Y."/>
            <person name="Soanes D.M."/>
            <person name="van der Giezen M."/>
            <person name="Wahlund T.M."/>
            <person name="Williams B."/>
            <person name="Wilson W."/>
            <person name="Wolfe G."/>
            <person name="Wurch L.L."/>
        </authorList>
    </citation>
    <scope>NUCLEOTIDE SEQUENCE</scope>
</reference>
<keyword evidence="11 12" id="KW-0275">Fatty acid biosynthesis</keyword>
<evidence type="ECO:0000256" key="8">
    <source>
        <dbReference type="ARBA" id="ARBA00023004"/>
    </source>
</evidence>
<keyword evidence="10" id="KW-0472">Membrane</keyword>
<dbReference type="GeneID" id="17272590"/>
<evidence type="ECO:0000256" key="9">
    <source>
        <dbReference type="ARBA" id="ARBA00023098"/>
    </source>
</evidence>
<evidence type="ECO:0000256" key="2">
    <source>
        <dbReference type="ARBA" id="ARBA00009295"/>
    </source>
</evidence>
<evidence type="ECO:0000256" key="11">
    <source>
        <dbReference type="ARBA" id="ARBA00023160"/>
    </source>
</evidence>
<dbReference type="RefSeq" id="XP_005779474.1">
    <property type="nucleotide sequence ID" value="XM_005779417.1"/>
</dbReference>
<comment type="domain">
    <text evidence="12">The histidine box domains are involved in binding the catalytic metal ions.</text>
</comment>
<dbReference type="GO" id="GO:0016020">
    <property type="term" value="C:membrane"/>
    <property type="evidence" value="ECO:0007669"/>
    <property type="project" value="UniProtKB-SubCell"/>
</dbReference>
<dbReference type="Pfam" id="PF00487">
    <property type="entry name" value="FA_desaturase"/>
    <property type="match status" value="1"/>
</dbReference>
<dbReference type="AlphaFoldDB" id="A0A0D3JU60"/>
<proteinExistence type="inferred from homology"/>
<dbReference type="InterPro" id="IPR015876">
    <property type="entry name" value="Acyl-CoA_DS"/>
</dbReference>
<evidence type="ECO:0000259" key="13">
    <source>
        <dbReference type="Pfam" id="PF00487"/>
    </source>
</evidence>
<dbReference type="PaxDb" id="2903-EOD27045"/>
<comment type="subcellular location">
    <subcellularLocation>
        <location evidence="1">Membrane</location>
        <topology evidence="1">Multi-pass membrane protein</topology>
    </subcellularLocation>
</comment>
<evidence type="ECO:0000256" key="3">
    <source>
        <dbReference type="ARBA" id="ARBA00022516"/>
    </source>
</evidence>
<dbReference type="PRINTS" id="PR00075">
    <property type="entry name" value="FACDDSATRASE"/>
</dbReference>
<dbReference type="Proteomes" id="UP000013827">
    <property type="component" value="Unassembled WGS sequence"/>
</dbReference>
<feature type="domain" description="Fatty acid desaturase" evidence="13">
    <location>
        <begin position="59"/>
        <end position="239"/>
    </location>
</feature>
<evidence type="ECO:0000256" key="4">
    <source>
        <dbReference type="ARBA" id="ARBA00022692"/>
    </source>
</evidence>
<keyword evidence="8" id="KW-0408">Iron</keyword>
<evidence type="ECO:0000256" key="6">
    <source>
        <dbReference type="ARBA" id="ARBA00022989"/>
    </source>
</evidence>
<dbReference type="STRING" id="2903.R1EK86"/>
<dbReference type="KEGG" id="ehx:EMIHUDRAFT_236135"/>
<organism evidence="14 15">
    <name type="scientific">Emiliania huxleyi (strain CCMP1516)</name>
    <dbReference type="NCBI Taxonomy" id="280463"/>
    <lineage>
        <taxon>Eukaryota</taxon>
        <taxon>Haptista</taxon>
        <taxon>Haptophyta</taxon>
        <taxon>Prymnesiophyceae</taxon>
        <taxon>Isochrysidales</taxon>
        <taxon>Noelaerhabdaceae</taxon>
        <taxon>Emiliania</taxon>
    </lineage>
</organism>
<name>A0A0D3JU60_EMIH1</name>
<accession>A0A0D3JU60</accession>
<keyword evidence="6" id="KW-1133">Transmembrane helix</keyword>
<comment type="cofactor">
    <cofactor evidence="12">
        <name>Fe(2+)</name>
        <dbReference type="ChEBI" id="CHEBI:29033"/>
    </cofactor>
</comment>
<evidence type="ECO:0000256" key="7">
    <source>
        <dbReference type="ARBA" id="ARBA00023002"/>
    </source>
</evidence>
<keyword evidence="9" id="KW-0443">Lipid metabolism</keyword>
<keyword evidence="15" id="KW-1185">Reference proteome</keyword>